<evidence type="ECO:0000256" key="5">
    <source>
        <dbReference type="ARBA" id="ARBA00023015"/>
    </source>
</evidence>
<comment type="function">
    <text evidence="1">Component of the general transcription and DNA repair factor IIH (TFIIH) core complex, which is involved in general and transcription-coupled nucleotide excision repair (NER) of damaged DNA and, when complexed to TFIIK, in RNA transcription by RNA polymerase II. In NER, TFIIH acts by opening DNA around the lesion to allow the excision of the damaged oligonucleotide and its replacement by a new DNA fragment. In transcription, TFIIH has an essential role in transcription initiation. When the pre-initiation complex (PIC) has been established, TFIIH is required for promoter opening and promoter escape. Phosphorylation of the C-terminal tail (CTD) of the largest subunit of RNA polymerase II by the kinase module TFIIK controls the initiation of transcription.</text>
</comment>
<name>A0A0G2EQ86_PHACM</name>
<dbReference type="InterPro" id="IPR004598">
    <property type="entry name" value="TFIIH_p52/Tfb2"/>
</dbReference>
<dbReference type="GO" id="GO:0006289">
    <property type="term" value="P:nucleotide-excision repair"/>
    <property type="evidence" value="ECO:0007669"/>
    <property type="project" value="EnsemblFungi"/>
</dbReference>
<dbReference type="GO" id="GO:0005675">
    <property type="term" value="C:transcription factor TFIIH holo complex"/>
    <property type="evidence" value="ECO:0007669"/>
    <property type="project" value="EnsemblFungi"/>
</dbReference>
<evidence type="ECO:0000256" key="2">
    <source>
        <dbReference type="ARBA" id="ARBA00004123"/>
    </source>
</evidence>
<dbReference type="GO" id="GO:0003690">
    <property type="term" value="F:double-stranded DNA binding"/>
    <property type="evidence" value="ECO:0007669"/>
    <property type="project" value="EnsemblFungi"/>
</dbReference>
<evidence type="ECO:0000256" key="9">
    <source>
        <dbReference type="RuleBase" id="RU364024"/>
    </source>
</evidence>
<feature type="domain" description="Transcription factor Tfb2 C-terminal" evidence="10">
    <location>
        <begin position="419"/>
        <end position="484"/>
    </location>
</feature>
<evidence type="ECO:0000259" key="10">
    <source>
        <dbReference type="Pfam" id="PF18307"/>
    </source>
</evidence>
<dbReference type="NCBIfam" id="TIGR00625">
    <property type="entry name" value="tfb2"/>
    <property type="match status" value="1"/>
</dbReference>
<dbReference type="GO" id="GO:0006367">
    <property type="term" value="P:transcription initiation at RNA polymerase II promoter"/>
    <property type="evidence" value="ECO:0007669"/>
    <property type="project" value="EnsemblFungi"/>
</dbReference>
<dbReference type="GO" id="GO:0000112">
    <property type="term" value="C:nucleotide-excision repair factor 3 complex"/>
    <property type="evidence" value="ECO:0007669"/>
    <property type="project" value="EnsemblFungi"/>
</dbReference>
<comment type="similarity">
    <text evidence="3 9">Belongs to the TFB2 family.</text>
</comment>
<dbReference type="PANTHER" id="PTHR13152:SF0">
    <property type="entry name" value="GENERAL TRANSCRIPTION FACTOR IIH SUBUNIT 4"/>
    <property type="match status" value="1"/>
</dbReference>
<keyword evidence="4 9" id="KW-0227">DNA damage</keyword>
<gene>
    <name evidence="11" type="ORF">UCRPC4_g02397</name>
</gene>
<proteinExistence type="inferred from homology"/>
<dbReference type="Proteomes" id="UP000053317">
    <property type="component" value="Unassembled WGS sequence"/>
</dbReference>
<evidence type="ECO:0000313" key="11">
    <source>
        <dbReference type="EMBL" id="KKY24439.1"/>
    </source>
</evidence>
<evidence type="ECO:0000256" key="8">
    <source>
        <dbReference type="ARBA" id="ARBA00023242"/>
    </source>
</evidence>
<evidence type="ECO:0000256" key="6">
    <source>
        <dbReference type="ARBA" id="ARBA00023163"/>
    </source>
</evidence>
<evidence type="ECO:0000256" key="3">
    <source>
        <dbReference type="ARBA" id="ARBA00007132"/>
    </source>
</evidence>
<reference evidence="11 12" key="2">
    <citation type="submission" date="2015-05" db="EMBL/GenBank/DDBJ databases">
        <authorList>
            <person name="Morales-Cruz A."/>
            <person name="Amrine K.C."/>
            <person name="Cantu D."/>
        </authorList>
    </citation>
    <scope>NUCLEOTIDE SEQUENCE [LARGE SCALE GENOMIC DNA]</scope>
    <source>
        <strain evidence="11">UCRPC4</strain>
    </source>
</reference>
<keyword evidence="5 9" id="KW-0805">Transcription regulation</keyword>
<dbReference type="Gene3D" id="3.30.70.2610">
    <property type="match status" value="1"/>
</dbReference>
<protein>
    <recommendedName>
        <fullName evidence="9">RNA polymerase II transcription factor B subunit 2</fullName>
    </recommendedName>
</protein>
<dbReference type="OrthoDB" id="364513at2759"/>
<dbReference type="InterPro" id="IPR040662">
    <property type="entry name" value="Tfb2_C"/>
</dbReference>
<reference evidence="11 12" key="1">
    <citation type="submission" date="2015-05" db="EMBL/GenBank/DDBJ databases">
        <title>Distinctive expansion of gene families associated with plant cell wall degradation and secondary metabolism in the genomes of grapevine trunk pathogens.</title>
        <authorList>
            <person name="Lawrence D.P."/>
            <person name="Travadon R."/>
            <person name="Rolshausen P.E."/>
            <person name="Baumgartner K."/>
        </authorList>
    </citation>
    <scope>NUCLEOTIDE SEQUENCE [LARGE SCALE GENOMIC DNA]</scope>
    <source>
        <strain evidence="11">UCRPC4</strain>
    </source>
</reference>
<evidence type="ECO:0000256" key="1">
    <source>
        <dbReference type="ARBA" id="ARBA00002817"/>
    </source>
</evidence>
<sequence>MADSILQSWEYLETLPGTEFFRLYQHPSSVLAIFRKRLTDLAKTFVMALLYMPVPLPVVNLEAWVKPESTGEKDFAIDLLHRYHIFQTSNVAGQRSYSITENFANSLKQALTGGGEHESFGAVATTAEAEGIDVADLDNFARNQWEGILGYMVGNSSLPLETTAVQPSNAVKELLRAGHLIEIGSDRQPRITKEGFAFVLHDVNTQVWALLFLYVDNAEYLGMSKVEVLSFLFMVASLELGLAYSKQNLSQTRLSILSDLADFGIVYQKSSSAHFFPTRLAVTLTSDSASALASVSASLSSSLRPSSSNTGGKGFIIIETNYRVYAYTSSPLQIALLGLFVNLRSRHPNLVTGKMSKRSVQRAVQNGITADQIISYLSSHAHPQMRRAAVAAAASATNSATDHTTSSSHLSIIPGTIIDQINLWQLERDRMTATSGYLFKDFDTQAAFDGPCQYADSMGVLVWKDEKKRMFFVSRMDVIAHYMRNNRGGGDDKG</sequence>
<dbReference type="GO" id="GO:0016251">
    <property type="term" value="F:RNA polymerase II general transcription initiation factor activity"/>
    <property type="evidence" value="ECO:0007669"/>
    <property type="project" value="EnsemblFungi"/>
</dbReference>
<dbReference type="GO" id="GO:0000439">
    <property type="term" value="C:transcription factor TFIIH core complex"/>
    <property type="evidence" value="ECO:0007669"/>
    <property type="project" value="EnsemblFungi"/>
</dbReference>
<dbReference type="PANTHER" id="PTHR13152">
    <property type="entry name" value="TFIIH, POLYPEPTIDE 4"/>
    <property type="match status" value="1"/>
</dbReference>
<evidence type="ECO:0000256" key="4">
    <source>
        <dbReference type="ARBA" id="ARBA00022763"/>
    </source>
</evidence>
<evidence type="ECO:0000313" key="12">
    <source>
        <dbReference type="Proteomes" id="UP000053317"/>
    </source>
</evidence>
<keyword evidence="6 9" id="KW-0804">Transcription</keyword>
<comment type="subcellular location">
    <subcellularLocation>
        <location evidence="2 9">Nucleus</location>
    </subcellularLocation>
</comment>
<comment type="caution">
    <text evidence="11">The sequence shown here is derived from an EMBL/GenBank/DDBJ whole genome shotgun (WGS) entry which is preliminary data.</text>
</comment>
<dbReference type="EMBL" id="LCWF01000059">
    <property type="protein sequence ID" value="KKY24439.1"/>
    <property type="molecule type" value="Genomic_DNA"/>
</dbReference>
<dbReference type="Pfam" id="PF18307">
    <property type="entry name" value="Tfb2_C"/>
    <property type="match status" value="1"/>
</dbReference>
<dbReference type="GO" id="GO:0001671">
    <property type="term" value="F:ATPase activator activity"/>
    <property type="evidence" value="ECO:0007669"/>
    <property type="project" value="InterPro"/>
</dbReference>
<organism evidence="11 12">
    <name type="scientific">Phaeomoniella chlamydospora</name>
    <name type="common">Phaeoacremonium chlamydosporum</name>
    <dbReference type="NCBI Taxonomy" id="158046"/>
    <lineage>
        <taxon>Eukaryota</taxon>
        <taxon>Fungi</taxon>
        <taxon>Dikarya</taxon>
        <taxon>Ascomycota</taxon>
        <taxon>Pezizomycotina</taxon>
        <taxon>Eurotiomycetes</taxon>
        <taxon>Chaetothyriomycetidae</taxon>
        <taxon>Phaeomoniellales</taxon>
        <taxon>Phaeomoniellaceae</taxon>
        <taxon>Phaeomoniella</taxon>
    </lineage>
</organism>
<dbReference type="AlphaFoldDB" id="A0A0G2EQ86"/>
<dbReference type="Pfam" id="PF03849">
    <property type="entry name" value="Tfb2"/>
    <property type="match status" value="1"/>
</dbReference>
<keyword evidence="12" id="KW-1185">Reference proteome</keyword>
<keyword evidence="7 9" id="KW-0234">DNA repair</keyword>
<comment type="function">
    <text evidence="9">Component of the general transcription and DNA repair factor IIH (TFIIH) core complex which is involved in general and transcription-coupled nucleotide excision repair (NER) of damaged DNA.</text>
</comment>
<evidence type="ECO:0000256" key="7">
    <source>
        <dbReference type="ARBA" id="ARBA00023204"/>
    </source>
</evidence>
<accession>A0A0G2EQ86</accession>
<keyword evidence="8 9" id="KW-0539">Nucleus</keyword>